<evidence type="ECO:0000313" key="1">
    <source>
        <dbReference type="EMBL" id="SBR39935.1"/>
    </source>
</evidence>
<reference evidence="1" key="2">
    <citation type="submission" date="2016-06" db="EMBL/GenBank/DDBJ databases">
        <title>The genome of a short-lived fish provides insights into sex chromosome evolution and the genetic control of aging.</title>
        <authorList>
            <person name="Reichwald K."/>
            <person name="Felder M."/>
            <person name="Petzold A."/>
            <person name="Koch P."/>
            <person name="Groth M."/>
            <person name="Platzer M."/>
        </authorList>
    </citation>
    <scope>NUCLEOTIDE SEQUENCE</scope>
    <source>
        <tissue evidence="1">Brain</tissue>
    </source>
</reference>
<sequence>AKKEYYRCFCFKNTDGGEHRRSEGCFVDLEKADPRPVLREEMWCMKRCMWSGEQRSMLEWCRTSMKAVTAVRCET</sequence>
<gene>
    <name evidence="1" type="primary">Nfu_g_1_001995</name>
</gene>
<dbReference type="EMBL" id="HAEF01002553">
    <property type="protein sequence ID" value="SBR39935.1"/>
    <property type="molecule type" value="Transcribed_RNA"/>
</dbReference>
<name>A0A1A8L559_9TELE</name>
<feature type="non-terminal residue" evidence="1">
    <location>
        <position position="1"/>
    </location>
</feature>
<accession>A0A1A8L559</accession>
<dbReference type="AlphaFoldDB" id="A0A1A8L559"/>
<protein>
    <submittedName>
        <fullName evidence="1">Uncharacterized protein</fullName>
    </submittedName>
</protein>
<feature type="non-terminal residue" evidence="1">
    <location>
        <position position="75"/>
    </location>
</feature>
<organism evidence="1">
    <name type="scientific">Nothobranchius pienaari</name>
    <dbReference type="NCBI Taxonomy" id="704102"/>
    <lineage>
        <taxon>Eukaryota</taxon>
        <taxon>Metazoa</taxon>
        <taxon>Chordata</taxon>
        <taxon>Craniata</taxon>
        <taxon>Vertebrata</taxon>
        <taxon>Euteleostomi</taxon>
        <taxon>Actinopterygii</taxon>
        <taxon>Neopterygii</taxon>
        <taxon>Teleostei</taxon>
        <taxon>Neoteleostei</taxon>
        <taxon>Acanthomorphata</taxon>
        <taxon>Ovalentaria</taxon>
        <taxon>Atherinomorphae</taxon>
        <taxon>Cyprinodontiformes</taxon>
        <taxon>Nothobranchiidae</taxon>
        <taxon>Nothobranchius</taxon>
    </lineage>
</organism>
<proteinExistence type="predicted"/>
<reference evidence="1" key="1">
    <citation type="submission" date="2016-05" db="EMBL/GenBank/DDBJ databases">
        <authorList>
            <person name="Lavstsen T."/>
            <person name="Jespersen J.S."/>
        </authorList>
    </citation>
    <scope>NUCLEOTIDE SEQUENCE</scope>
    <source>
        <tissue evidence="1">Brain</tissue>
    </source>
</reference>